<accession>A0A6L8KJF6</accession>
<evidence type="ECO:0000256" key="3">
    <source>
        <dbReference type="ARBA" id="ARBA00022764"/>
    </source>
</evidence>
<keyword evidence="2" id="KW-0732">Signal</keyword>
<gene>
    <name evidence="7" type="ORF">GTP46_25055</name>
</gene>
<dbReference type="GO" id="GO:0042597">
    <property type="term" value="C:periplasmic space"/>
    <property type="evidence" value="ECO:0007669"/>
    <property type="project" value="UniProtKB-SubCell"/>
</dbReference>
<dbReference type="EMBL" id="WWCN01000020">
    <property type="protein sequence ID" value="MYM25902.1"/>
    <property type="molecule type" value="Genomic_DNA"/>
</dbReference>
<reference evidence="7 8" key="1">
    <citation type="submission" date="2019-12" db="EMBL/GenBank/DDBJ databases">
        <title>Novel species isolated from a subtropical stream in China.</title>
        <authorList>
            <person name="Lu H."/>
        </authorList>
    </citation>
    <scope>NUCLEOTIDE SEQUENCE [LARGE SCALE GENOMIC DNA]</scope>
    <source>
        <strain evidence="7 8">FT135W</strain>
    </source>
</reference>
<dbReference type="InterPro" id="IPR031680">
    <property type="entry name" value="Hepar_II_III_N"/>
</dbReference>
<dbReference type="Gene3D" id="1.50.10.100">
    <property type="entry name" value="Chondroitin AC/alginate lyase"/>
    <property type="match status" value="1"/>
</dbReference>
<evidence type="ECO:0000313" key="7">
    <source>
        <dbReference type="EMBL" id="MYM25902.1"/>
    </source>
</evidence>
<keyword evidence="4" id="KW-0456">Lyase</keyword>
<evidence type="ECO:0000259" key="5">
    <source>
        <dbReference type="Pfam" id="PF07940"/>
    </source>
</evidence>
<protein>
    <submittedName>
        <fullName evidence="7">Heparinase</fullName>
    </submittedName>
</protein>
<keyword evidence="3" id="KW-0574">Periplasm</keyword>
<dbReference type="Pfam" id="PF16889">
    <property type="entry name" value="Hepar_II_III_N"/>
    <property type="match status" value="1"/>
</dbReference>
<organism evidence="7 8">
    <name type="scientific">Duganella flavida</name>
    <dbReference type="NCBI Taxonomy" id="2692175"/>
    <lineage>
        <taxon>Bacteria</taxon>
        <taxon>Pseudomonadati</taxon>
        <taxon>Pseudomonadota</taxon>
        <taxon>Betaproteobacteria</taxon>
        <taxon>Burkholderiales</taxon>
        <taxon>Oxalobacteraceae</taxon>
        <taxon>Telluria group</taxon>
        <taxon>Duganella</taxon>
    </lineage>
</organism>
<dbReference type="Pfam" id="PF07940">
    <property type="entry name" value="Hepar_II_III_C"/>
    <property type="match status" value="1"/>
</dbReference>
<evidence type="ECO:0000256" key="2">
    <source>
        <dbReference type="ARBA" id="ARBA00022729"/>
    </source>
</evidence>
<dbReference type="InterPro" id="IPR008929">
    <property type="entry name" value="Chondroitin_lyas"/>
</dbReference>
<dbReference type="InterPro" id="IPR012480">
    <property type="entry name" value="Hepar_II_III_C"/>
</dbReference>
<dbReference type="RefSeq" id="WP_161009348.1">
    <property type="nucleotide sequence ID" value="NZ_WWCN01000020.1"/>
</dbReference>
<dbReference type="PANTHER" id="PTHR39210:SF1">
    <property type="entry name" value="HEPARIN-SULFATE LYASE"/>
    <property type="match status" value="1"/>
</dbReference>
<feature type="domain" description="Heparin-sulfate lyase N-terminal" evidence="6">
    <location>
        <begin position="81"/>
        <end position="336"/>
    </location>
</feature>
<evidence type="ECO:0000256" key="4">
    <source>
        <dbReference type="ARBA" id="ARBA00023239"/>
    </source>
</evidence>
<dbReference type="GO" id="GO:0016829">
    <property type="term" value="F:lyase activity"/>
    <property type="evidence" value="ECO:0007669"/>
    <property type="project" value="UniProtKB-KW"/>
</dbReference>
<proteinExistence type="predicted"/>
<evidence type="ECO:0000256" key="1">
    <source>
        <dbReference type="ARBA" id="ARBA00004418"/>
    </source>
</evidence>
<dbReference type="Proteomes" id="UP000479335">
    <property type="component" value="Unassembled WGS sequence"/>
</dbReference>
<evidence type="ECO:0000259" key="6">
    <source>
        <dbReference type="Pfam" id="PF16889"/>
    </source>
</evidence>
<sequence>MMAATNNNTSRLRWLIRRLSRISPAEVPYRVHGVLRAAAQGRGWFDAARVPPAMADAAYGAPWVALPSERCGQAEVLAAADALIAHGVPVFDTVVPLNDGSPDWNRDPKTGTAIPLSFGLDIDFRHLGEVDIKYLWELNRHVWWVPLAQAWQWSGHPRYLELLGRLLDSWLAACPYARGANWSSPVEHGIRLINWSIVWHLVGGAESPLFAGAAGQQRLARWLDSIYQHIRFASDNYSFHSSSDNHLIGEAAGVVVGAVTWDRWRPVRALAERAERILEEEMVKQFAADGVNLEQALCYHKFSLEFLLAARLSVAAGGRRFSAAFDQRLHAALLFMAAMLDRHGRVAPIGDADDGKVFRLLGDGARTPYEAMLAAGARLLQAPLLDAKLAALDSAATPARSSLLVPAAVPVDSPAQWPQWFAEGGYLVTDHGAAADAPLRLIMDIGPLGYNRIAGHGHADALALLLAAEGEDFLIDPGTYCYNAAPALRHYFRGTSAHNTVQIDGSDQSVYGGSFLWLRDIASRMHTYQDDGVQLDLEASHDGYLRLDDPLRHVRALQLDRSAGTLAVTDRFECQAAHQAALHWHFAAHCRIERDGEAWLVHGRAVSLRVEIDAPGCSITLVQGQEMPPLGWSSPRFYEREASPVLRVAGPVDATTRLRSRFTLIKH</sequence>
<comment type="caution">
    <text evidence="7">The sequence shown here is derived from an EMBL/GenBank/DDBJ whole genome shotgun (WGS) entry which is preliminary data.</text>
</comment>
<comment type="subcellular location">
    <subcellularLocation>
        <location evidence="1">Periplasm</location>
    </subcellularLocation>
</comment>
<dbReference type="AlphaFoldDB" id="A0A6L8KJF6"/>
<dbReference type="PANTHER" id="PTHR39210">
    <property type="entry name" value="HEPARIN-SULFATE LYASE"/>
    <property type="match status" value="1"/>
</dbReference>
<name>A0A6L8KJF6_9BURK</name>
<dbReference type="SUPFAM" id="SSF48230">
    <property type="entry name" value="Chondroitin AC/alginate lyase"/>
    <property type="match status" value="1"/>
</dbReference>
<keyword evidence="8" id="KW-1185">Reference proteome</keyword>
<feature type="domain" description="Heparinase II/III-like C-terminal" evidence="5">
    <location>
        <begin position="419"/>
        <end position="601"/>
    </location>
</feature>
<dbReference type="Gene3D" id="2.70.98.70">
    <property type="match status" value="1"/>
</dbReference>
<evidence type="ECO:0000313" key="8">
    <source>
        <dbReference type="Proteomes" id="UP000479335"/>
    </source>
</evidence>